<evidence type="ECO:0000256" key="10">
    <source>
        <dbReference type="ARBA" id="ARBA00047957"/>
    </source>
</evidence>
<evidence type="ECO:0000256" key="7">
    <source>
        <dbReference type="ARBA" id="ARBA00022679"/>
    </source>
</evidence>
<reference evidence="12" key="2">
    <citation type="submission" date="2023-06" db="EMBL/GenBank/DDBJ databases">
        <authorList>
            <consortium name="Lawrence Berkeley National Laboratory"/>
            <person name="Haridas S."/>
            <person name="Hensen N."/>
            <person name="Bonometti L."/>
            <person name="Westerberg I."/>
            <person name="Brannstrom I.O."/>
            <person name="Guillou S."/>
            <person name="Cros-Aarteil S."/>
            <person name="Calhoun S."/>
            <person name="Kuo A."/>
            <person name="Mondo S."/>
            <person name="Pangilinan J."/>
            <person name="Riley R."/>
            <person name="Labutti K."/>
            <person name="Andreopoulos B."/>
            <person name="Lipzen A."/>
            <person name="Chen C."/>
            <person name="Yanf M."/>
            <person name="Daum C."/>
            <person name="Ng V."/>
            <person name="Clum A."/>
            <person name="Steindorff A."/>
            <person name="Ohm R."/>
            <person name="Martin F."/>
            <person name="Silar P."/>
            <person name="Natvig D."/>
            <person name="Lalanne C."/>
            <person name="Gautier V."/>
            <person name="Ament-Velasquez S.L."/>
            <person name="Kruys A."/>
            <person name="Hutchinson M.I."/>
            <person name="Powell A.J."/>
            <person name="Barry K."/>
            <person name="Miller A.N."/>
            <person name="Grigoriev I.V."/>
            <person name="Debuchy R."/>
            <person name="Gladieux P."/>
            <person name="Thoren M.H."/>
            <person name="Johannesson H."/>
        </authorList>
    </citation>
    <scope>NUCLEOTIDE SEQUENCE</scope>
    <source>
        <strain evidence="12">CBS 958.72</strain>
    </source>
</reference>
<accession>A0AAE0NL79</accession>
<keyword evidence="9 11" id="KW-0819">tRNA processing</keyword>
<keyword evidence="7 11" id="KW-0808">Transferase</keyword>
<dbReference type="PANTHER" id="PTHR21210:SF0">
    <property type="entry name" value="TRNA (URACIL-O(2)-)-METHYLTRANSFERASE-RELATED"/>
    <property type="match status" value="1"/>
</dbReference>
<organism evidence="12 13">
    <name type="scientific">Lasiosphaeria ovina</name>
    <dbReference type="NCBI Taxonomy" id="92902"/>
    <lineage>
        <taxon>Eukaryota</taxon>
        <taxon>Fungi</taxon>
        <taxon>Dikarya</taxon>
        <taxon>Ascomycota</taxon>
        <taxon>Pezizomycotina</taxon>
        <taxon>Sordariomycetes</taxon>
        <taxon>Sordariomycetidae</taxon>
        <taxon>Sordariales</taxon>
        <taxon>Lasiosphaeriaceae</taxon>
        <taxon>Lasiosphaeria</taxon>
    </lineage>
</organism>
<gene>
    <name evidence="12" type="ORF">B0T24DRAFT_605400</name>
</gene>
<dbReference type="Pfam" id="PF07757">
    <property type="entry name" value="AdoMet_MTase"/>
    <property type="match status" value="1"/>
</dbReference>
<name>A0AAE0NL79_9PEZI</name>
<reference evidence="12" key="1">
    <citation type="journal article" date="2023" name="Mol. Phylogenet. Evol.">
        <title>Genome-scale phylogeny and comparative genomics of the fungal order Sordariales.</title>
        <authorList>
            <person name="Hensen N."/>
            <person name="Bonometti L."/>
            <person name="Westerberg I."/>
            <person name="Brannstrom I.O."/>
            <person name="Guillou S."/>
            <person name="Cros-Aarteil S."/>
            <person name="Calhoun S."/>
            <person name="Haridas S."/>
            <person name="Kuo A."/>
            <person name="Mondo S."/>
            <person name="Pangilinan J."/>
            <person name="Riley R."/>
            <person name="LaButti K."/>
            <person name="Andreopoulos B."/>
            <person name="Lipzen A."/>
            <person name="Chen C."/>
            <person name="Yan M."/>
            <person name="Daum C."/>
            <person name="Ng V."/>
            <person name="Clum A."/>
            <person name="Steindorff A."/>
            <person name="Ohm R.A."/>
            <person name="Martin F."/>
            <person name="Silar P."/>
            <person name="Natvig D.O."/>
            <person name="Lalanne C."/>
            <person name="Gautier V."/>
            <person name="Ament-Velasquez S.L."/>
            <person name="Kruys A."/>
            <person name="Hutchinson M.I."/>
            <person name="Powell A.J."/>
            <person name="Barry K."/>
            <person name="Miller A.N."/>
            <person name="Grigoriev I.V."/>
            <person name="Debuchy R."/>
            <person name="Gladieux P."/>
            <person name="Hiltunen Thoren M."/>
            <person name="Johannesson H."/>
        </authorList>
    </citation>
    <scope>NUCLEOTIDE SEQUENCE</scope>
    <source>
        <strain evidence="12">CBS 958.72</strain>
    </source>
</reference>
<dbReference type="EMBL" id="JAULSN010000001">
    <property type="protein sequence ID" value="KAK3383546.1"/>
    <property type="molecule type" value="Genomic_DNA"/>
</dbReference>
<comment type="caution">
    <text evidence="12">The sequence shown here is derived from an EMBL/GenBank/DDBJ whole genome shotgun (WGS) entry which is preliminary data.</text>
</comment>
<dbReference type="InterPro" id="IPR011671">
    <property type="entry name" value="tRNA_uracil_MeTrfase"/>
</dbReference>
<dbReference type="GO" id="GO:0141101">
    <property type="term" value="F:tRNA(Ser) (uridine(44)-2'-O-)-methyltransferase activity"/>
    <property type="evidence" value="ECO:0007669"/>
    <property type="project" value="UniProtKB-EC"/>
</dbReference>
<evidence type="ECO:0000256" key="6">
    <source>
        <dbReference type="ARBA" id="ARBA00022603"/>
    </source>
</evidence>
<evidence type="ECO:0000256" key="2">
    <source>
        <dbReference type="ARBA" id="ARBA00009056"/>
    </source>
</evidence>
<evidence type="ECO:0000256" key="4">
    <source>
        <dbReference type="ARBA" id="ARBA00017788"/>
    </source>
</evidence>
<evidence type="ECO:0000256" key="1">
    <source>
        <dbReference type="ARBA" id="ARBA00004496"/>
    </source>
</evidence>
<keyword evidence="8 11" id="KW-0949">S-adenosyl-L-methionine</keyword>
<evidence type="ECO:0000313" key="13">
    <source>
        <dbReference type="Proteomes" id="UP001287356"/>
    </source>
</evidence>
<keyword evidence="6 11" id="KW-0489">Methyltransferase</keyword>
<evidence type="ECO:0000256" key="8">
    <source>
        <dbReference type="ARBA" id="ARBA00022691"/>
    </source>
</evidence>
<comment type="catalytic activity">
    <reaction evidence="10 11">
        <text>uridine(44) in tRNA(Ser) + S-adenosyl-L-methionine = 2'-O-methyluridine(44) in tRNA(Ser) + S-adenosyl-L-homocysteine + H(+)</text>
        <dbReference type="Rhea" id="RHEA:43100"/>
        <dbReference type="Rhea" id="RHEA-COMP:10339"/>
        <dbReference type="Rhea" id="RHEA-COMP:10340"/>
        <dbReference type="ChEBI" id="CHEBI:15378"/>
        <dbReference type="ChEBI" id="CHEBI:57856"/>
        <dbReference type="ChEBI" id="CHEBI:59789"/>
        <dbReference type="ChEBI" id="CHEBI:65315"/>
        <dbReference type="ChEBI" id="CHEBI:74478"/>
        <dbReference type="EC" id="2.1.1.211"/>
    </reaction>
</comment>
<comment type="similarity">
    <text evidence="2 11">Belongs to the TRM44 family.</text>
</comment>
<evidence type="ECO:0000313" key="12">
    <source>
        <dbReference type="EMBL" id="KAK3383546.1"/>
    </source>
</evidence>
<evidence type="ECO:0000256" key="9">
    <source>
        <dbReference type="ARBA" id="ARBA00022694"/>
    </source>
</evidence>
<comment type="subcellular location">
    <subcellularLocation>
        <location evidence="1 11">Cytoplasm</location>
    </subcellularLocation>
</comment>
<keyword evidence="5 11" id="KW-0963">Cytoplasm</keyword>
<dbReference type="AlphaFoldDB" id="A0AAE0NL79"/>
<protein>
    <recommendedName>
        <fullName evidence="4 11">tRNA (uracil-O(2)-)-methyltransferase</fullName>
        <ecNumber evidence="3 11">2.1.1.211</ecNumber>
    </recommendedName>
</protein>
<dbReference type="PANTHER" id="PTHR21210">
    <property type="entry name" value="TRNA (URACIL-O(2)-)-METHYLTRANSFERASE-RELATED"/>
    <property type="match status" value="1"/>
</dbReference>
<comment type="function">
    <text evidence="11">Adenosyl-L-methionine (AdoMet)-dependent tRNA (uracil-O(2)-)-methyltransferase.</text>
</comment>
<proteinExistence type="inferred from homology"/>
<dbReference type="EC" id="2.1.1.211" evidence="3 11"/>
<dbReference type="GO" id="GO:0005737">
    <property type="term" value="C:cytoplasm"/>
    <property type="evidence" value="ECO:0007669"/>
    <property type="project" value="UniProtKB-SubCell"/>
</dbReference>
<dbReference type="Proteomes" id="UP001287356">
    <property type="component" value="Unassembled WGS sequence"/>
</dbReference>
<evidence type="ECO:0000256" key="3">
    <source>
        <dbReference type="ARBA" id="ARBA00012795"/>
    </source>
</evidence>
<evidence type="ECO:0000256" key="11">
    <source>
        <dbReference type="RuleBase" id="RU368004"/>
    </source>
</evidence>
<dbReference type="GO" id="GO:0030488">
    <property type="term" value="P:tRNA methylation"/>
    <property type="evidence" value="ECO:0007669"/>
    <property type="project" value="UniProtKB-UniRule"/>
</dbReference>
<keyword evidence="13" id="KW-1185">Reference proteome</keyword>
<sequence length="504" mass="55445">MGFKPQELAHDAASVVIQDDAGDKASWRPLLRHECSFPSAVFTDIMINLIKNPNINSSWLFRADILHDSGGSGIDPRPSELGALPSIPSFSGFERQRCIVRRLIPRSTQRDRPLNQTCLIYASPPTEPAEAQPAAGTHKTLVVYLPHVSSEAEMPFYHPTVRGIAFLHEWAPSKSQGHISISYLFFGGSDRTAVKLTRTALHLLEAVYKHGKGRVNGYKKRVQHDVILPQARVQNTYTALKQKYARGLIASWAETTDPGKHVFEDLSIAAFLIELWADMYGQAAFPGFVDIGCGNGLLVYLLNQEGFKGWGFDARSRKSWATYNTKLETPTASQDSLQQLVLLPPPVSREGLAEASSDGFSPELTHDGRFASGTFIISNHADELTPWTPILATISDCPFIMIPCCSHDLTGKRFRAPPPKDKSKSESAYSSLVSWVSTIATDCGWEAEKEMLRIPSTRNTAILGRKRSGETLSVDIEAIVHRYGGTAGFLETVIKLAKNSSAGH</sequence>
<evidence type="ECO:0000256" key="5">
    <source>
        <dbReference type="ARBA" id="ARBA00022490"/>
    </source>
</evidence>